<dbReference type="Proteomes" id="UP001630127">
    <property type="component" value="Unassembled WGS sequence"/>
</dbReference>
<name>A0ABD2YTN2_9GENT</name>
<keyword evidence="3" id="KW-1185">Reference proteome</keyword>
<organism evidence="2 3">
    <name type="scientific">Cinchona calisaya</name>
    <dbReference type="NCBI Taxonomy" id="153742"/>
    <lineage>
        <taxon>Eukaryota</taxon>
        <taxon>Viridiplantae</taxon>
        <taxon>Streptophyta</taxon>
        <taxon>Embryophyta</taxon>
        <taxon>Tracheophyta</taxon>
        <taxon>Spermatophyta</taxon>
        <taxon>Magnoliopsida</taxon>
        <taxon>eudicotyledons</taxon>
        <taxon>Gunneridae</taxon>
        <taxon>Pentapetalae</taxon>
        <taxon>asterids</taxon>
        <taxon>lamiids</taxon>
        <taxon>Gentianales</taxon>
        <taxon>Rubiaceae</taxon>
        <taxon>Cinchonoideae</taxon>
        <taxon>Cinchoneae</taxon>
        <taxon>Cinchona</taxon>
    </lineage>
</organism>
<evidence type="ECO:0000313" key="3">
    <source>
        <dbReference type="Proteomes" id="UP001630127"/>
    </source>
</evidence>
<evidence type="ECO:0000256" key="1">
    <source>
        <dbReference type="SAM" id="MobiDB-lite"/>
    </source>
</evidence>
<dbReference type="AlphaFoldDB" id="A0ABD2YTN2"/>
<reference evidence="2 3" key="1">
    <citation type="submission" date="2024-11" db="EMBL/GenBank/DDBJ databases">
        <title>A near-complete genome assembly of Cinchona calisaya.</title>
        <authorList>
            <person name="Lian D.C."/>
            <person name="Zhao X.W."/>
            <person name="Wei L."/>
        </authorList>
    </citation>
    <scope>NUCLEOTIDE SEQUENCE [LARGE SCALE GENOMIC DNA]</scope>
    <source>
        <tissue evidence="2">Nenye</tissue>
    </source>
</reference>
<feature type="region of interest" description="Disordered" evidence="1">
    <location>
        <begin position="135"/>
        <end position="196"/>
    </location>
</feature>
<evidence type="ECO:0000313" key="2">
    <source>
        <dbReference type="EMBL" id="KAL3509587.1"/>
    </source>
</evidence>
<proteinExistence type="predicted"/>
<sequence>MQCLWINVKEKGIVKDHIPQQVNKDCQIFQSRGLEQSSLLGSGANYRSNSTFGISSSQINNIQLPNVDESVPPVVEQQVSFAETFQEQLCTNLQDLAISNDAILKNETGIGCVLLKSPISPLKEPKHEPPVAFTFTASSSPNKAKSHTSSSSMSSKHRAVLKQLVFPSEEYKPQSPPDLEINTSSLIDAPIREMSK</sequence>
<accession>A0ABD2YTN2</accession>
<protein>
    <submittedName>
        <fullName evidence="2">Uncharacterized protein</fullName>
    </submittedName>
</protein>
<dbReference type="EMBL" id="JBJUIK010000012">
    <property type="protein sequence ID" value="KAL3509587.1"/>
    <property type="molecule type" value="Genomic_DNA"/>
</dbReference>
<feature type="compositionally biased region" description="Low complexity" evidence="1">
    <location>
        <begin position="138"/>
        <end position="154"/>
    </location>
</feature>
<comment type="caution">
    <text evidence="2">The sequence shown here is derived from an EMBL/GenBank/DDBJ whole genome shotgun (WGS) entry which is preliminary data.</text>
</comment>
<gene>
    <name evidence="2" type="ORF">ACH5RR_028988</name>
</gene>